<dbReference type="SUPFAM" id="SSF55785">
    <property type="entry name" value="PYP-like sensor domain (PAS domain)"/>
    <property type="match status" value="3"/>
</dbReference>
<dbReference type="Gene3D" id="3.30.70.270">
    <property type="match status" value="1"/>
</dbReference>
<evidence type="ECO:0000259" key="4">
    <source>
        <dbReference type="PROSITE" id="PS50112"/>
    </source>
</evidence>
<dbReference type="InterPro" id="IPR001633">
    <property type="entry name" value="EAL_dom"/>
</dbReference>
<gene>
    <name evidence="8" type="ORF">H9C73_04780</name>
</gene>
<dbReference type="InterPro" id="IPR035919">
    <property type="entry name" value="EAL_sf"/>
</dbReference>
<dbReference type="Gene3D" id="3.30.450.40">
    <property type="match status" value="1"/>
</dbReference>
<dbReference type="PANTHER" id="PTHR44757">
    <property type="entry name" value="DIGUANYLATE CYCLASE DGCP"/>
    <property type="match status" value="1"/>
</dbReference>
<feature type="coiled-coil region" evidence="1">
    <location>
        <begin position="201"/>
        <end position="232"/>
    </location>
</feature>
<organism evidence="8 9">
    <name type="scientific">Marinobacterium alkalitolerans</name>
    <dbReference type="NCBI Taxonomy" id="1542925"/>
    <lineage>
        <taxon>Bacteria</taxon>
        <taxon>Pseudomonadati</taxon>
        <taxon>Pseudomonadota</taxon>
        <taxon>Gammaproteobacteria</taxon>
        <taxon>Oceanospirillales</taxon>
        <taxon>Oceanospirillaceae</taxon>
        <taxon>Marinobacterium</taxon>
    </lineage>
</organism>
<dbReference type="SUPFAM" id="SSF55781">
    <property type="entry name" value="GAF domain-like"/>
    <property type="match status" value="2"/>
</dbReference>
<dbReference type="Pfam" id="PF01590">
    <property type="entry name" value="GAF"/>
    <property type="match status" value="2"/>
</dbReference>
<dbReference type="SMART" id="SM00052">
    <property type="entry name" value="EAL"/>
    <property type="match status" value="1"/>
</dbReference>
<dbReference type="Pfam" id="PF00563">
    <property type="entry name" value="EAL"/>
    <property type="match status" value="1"/>
</dbReference>
<feature type="domain" description="EAL" evidence="6">
    <location>
        <begin position="976"/>
        <end position="1230"/>
    </location>
</feature>
<dbReference type="Pfam" id="PF00990">
    <property type="entry name" value="GGDEF"/>
    <property type="match status" value="1"/>
</dbReference>
<evidence type="ECO:0000256" key="3">
    <source>
        <dbReference type="SAM" id="SignalP"/>
    </source>
</evidence>
<dbReference type="SMART" id="SM00267">
    <property type="entry name" value="GGDEF"/>
    <property type="match status" value="1"/>
</dbReference>
<dbReference type="Pfam" id="PF13426">
    <property type="entry name" value="PAS_9"/>
    <property type="match status" value="2"/>
</dbReference>
<feature type="domain" description="PAC" evidence="5">
    <location>
        <begin position="298"/>
        <end position="350"/>
    </location>
</feature>
<feature type="domain" description="PAS" evidence="4">
    <location>
        <begin position="676"/>
        <end position="732"/>
    </location>
</feature>
<dbReference type="PROSITE" id="PS50887">
    <property type="entry name" value="GGDEF"/>
    <property type="match status" value="1"/>
</dbReference>
<dbReference type="SMART" id="SM00086">
    <property type="entry name" value="PAC"/>
    <property type="match status" value="3"/>
</dbReference>
<dbReference type="Gene3D" id="3.20.20.450">
    <property type="entry name" value="EAL domain"/>
    <property type="match status" value="1"/>
</dbReference>
<name>A0ABS3Z8J1_9GAMM</name>
<dbReference type="InterPro" id="IPR000160">
    <property type="entry name" value="GGDEF_dom"/>
</dbReference>
<dbReference type="SMART" id="SM00065">
    <property type="entry name" value="GAF"/>
    <property type="match status" value="2"/>
</dbReference>
<feature type="chain" id="PRO_5045520780" evidence="3">
    <location>
        <begin position="30"/>
        <end position="1242"/>
    </location>
</feature>
<dbReference type="InterPro" id="IPR029016">
    <property type="entry name" value="GAF-like_dom_sf"/>
</dbReference>
<dbReference type="SMART" id="SM00091">
    <property type="entry name" value="PAS"/>
    <property type="match status" value="3"/>
</dbReference>
<dbReference type="NCBIfam" id="TIGR00229">
    <property type="entry name" value="sensory_box"/>
    <property type="match status" value="2"/>
</dbReference>
<comment type="caution">
    <text evidence="8">The sequence shown here is derived from an EMBL/GenBank/DDBJ whole genome shotgun (WGS) entry which is preliminary data.</text>
</comment>
<dbReference type="SUPFAM" id="SSF141868">
    <property type="entry name" value="EAL domain-like"/>
    <property type="match status" value="1"/>
</dbReference>
<evidence type="ECO:0000259" key="7">
    <source>
        <dbReference type="PROSITE" id="PS50887"/>
    </source>
</evidence>
<evidence type="ECO:0000259" key="5">
    <source>
        <dbReference type="PROSITE" id="PS50113"/>
    </source>
</evidence>
<dbReference type="InterPro" id="IPR000700">
    <property type="entry name" value="PAS-assoc_C"/>
</dbReference>
<dbReference type="InterPro" id="IPR001610">
    <property type="entry name" value="PAC"/>
</dbReference>
<dbReference type="InterPro" id="IPR000014">
    <property type="entry name" value="PAS"/>
</dbReference>
<dbReference type="Gene3D" id="2.10.70.100">
    <property type="match status" value="1"/>
</dbReference>
<keyword evidence="1" id="KW-0175">Coiled coil</keyword>
<feature type="domain" description="PAC" evidence="5">
    <location>
        <begin position="749"/>
        <end position="801"/>
    </location>
</feature>
<keyword evidence="2" id="KW-1133">Transmembrane helix</keyword>
<keyword evidence="9" id="KW-1185">Reference proteome</keyword>
<dbReference type="PROSITE" id="PS50113">
    <property type="entry name" value="PAC"/>
    <property type="match status" value="2"/>
</dbReference>
<dbReference type="RefSeq" id="WP_209286659.1">
    <property type="nucleotide sequence ID" value="NZ_JACVEW010000005.1"/>
</dbReference>
<dbReference type="Pfam" id="PF08447">
    <property type="entry name" value="PAS_3"/>
    <property type="match status" value="1"/>
</dbReference>
<dbReference type="InterPro" id="IPR013655">
    <property type="entry name" value="PAS_fold_3"/>
</dbReference>
<dbReference type="EMBL" id="JACVEW010000005">
    <property type="protein sequence ID" value="MBP0048040.1"/>
    <property type="molecule type" value="Genomic_DNA"/>
</dbReference>
<dbReference type="InterPro" id="IPR052155">
    <property type="entry name" value="Biofilm_reg_signaling"/>
</dbReference>
<dbReference type="CDD" id="cd00130">
    <property type="entry name" value="PAS"/>
    <property type="match status" value="3"/>
</dbReference>
<dbReference type="NCBIfam" id="TIGR00254">
    <property type="entry name" value="GGDEF"/>
    <property type="match status" value="1"/>
</dbReference>
<dbReference type="CDD" id="cd01948">
    <property type="entry name" value="EAL"/>
    <property type="match status" value="1"/>
</dbReference>
<dbReference type="InterPro" id="IPR035965">
    <property type="entry name" value="PAS-like_dom_sf"/>
</dbReference>
<dbReference type="InterPro" id="IPR043128">
    <property type="entry name" value="Rev_trsase/Diguanyl_cyclase"/>
</dbReference>
<proteinExistence type="predicted"/>
<dbReference type="InterPro" id="IPR029787">
    <property type="entry name" value="Nucleotide_cyclase"/>
</dbReference>
<evidence type="ECO:0000256" key="1">
    <source>
        <dbReference type="SAM" id="Coils"/>
    </source>
</evidence>
<keyword evidence="2" id="KW-0812">Transmembrane</keyword>
<dbReference type="Proteomes" id="UP000810171">
    <property type="component" value="Unassembled WGS sequence"/>
</dbReference>
<feature type="signal peptide" evidence="3">
    <location>
        <begin position="1"/>
        <end position="29"/>
    </location>
</feature>
<accession>A0ABS3Z8J1</accession>
<evidence type="ECO:0000313" key="8">
    <source>
        <dbReference type="EMBL" id="MBP0048040.1"/>
    </source>
</evidence>
<keyword evidence="3" id="KW-0732">Signal</keyword>
<evidence type="ECO:0000256" key="2">
    <source>
        <dbReference type="SAM" id="Phobius"/>
    </source>
</evidence>
<evidence type="ECO:0000259" key="6">
    <source>
        <dbReference type="PROSITE" id="PS50883"/>
    </source>
</evidence>
<feature type="transmembrane region" description="Helical" evidence="2">
    <location>
        <begin position="181"/>
        <end position="202"/>
    </location>
</feature>
<dbReference type="SUPFAM" id="SSF55073">
    <property type="entry name" value="Nucleotide cyclase"/>
    <property type="match status" value="1"/>
</dbReference>
<dbReference type="PROSITE" id="PS50883">
    <property type="entry name" value="EAL"/>
    <property type="match status" value="1"/>
</dbReference>
<dbReference type="InterPro" id="IPR003018">
    <property type="entry name" value="GAF"/>
</dbReference>
<dbReference type="PANTHER" id="PTHR44757:SF2">
    <property type="entry name" value="BIOFILM ARCHITECTURE MAINTENANCE PROTEIN MBAA"/>
    <property type="match status" value="1"/>
</dbReference>
<protein>
    <submittedName>
        <fullName evidence="8">EAL domain-containing protein</fullName>
    </submittedName>
</protein>
<keyword evidence="2" id="KW-0472">Membrane</keyword>
<sequence length="1242" mass="140404">MLFSALSRAVRLIYPLICAVFILSSQAVAETQLSDGPDFKAVFTEANLPMLLIEPESGRIVASNAASAAFYGYSKQQLESMSIQDINTFTPEQVKAERALAESEGRNYFIFRHRLADGEVRTVEVYSRPYTFDGRSLLYSIINDITPGRHQAADLWHYQERLEQMVDAQVGQIEQNRKHQLLLLLAGLLVQALVIVLLIRNIRHRKELEKQRAAANRALEESRYQLEEAQRIAKVGSWVLDHEKGEMVCSSQMRHILEIDENEDPAVVYRRAWERVHPDDLERLKDTYSNALESASPYDIEHRLLMPDGRVKFIHVRAENRVVDSSGRPMTLGTVQDITRQHVVQDALTALATDYASLAGIDFYRAVCRHLADALGLDYVFVGALSPNHESVDVIAGAALQGDITPFRYGLKGTPCNDVMECSMEVHAHSIQAMFPEDELLQEMGIESYVGSSLLDKQQQPMGILVGLGCRPLREEALAEELFRVFVGRVDAEMQRSQAEHKVEQLDAYREIVLKFSNRFINLSLPEVDDAIQQALHEIGAFIGADSCYLFEYDFDDQQFSMTHEWCVDGLEGWKDRLQGIPLANMPSWTQRHSQGEAIVVPDVGELEERFVADIIRERGLKSFIDQPLMSESGCIGFVGVSSREKQIFDDQTVALLELLAGLLTNIRKRQETEGQLQLSASVFDNADESIMITDPDGKILSVNQAFVRTTGYSAEEAKGQDPVFMNVHEADPDYRDRVWERLKRFGYWKGEVWNRHREGERYAVLQKINAFFDQTGALKGYVSLMSDITTLKHQQHQLERIAHFDALTGLPNRTLLADRMQQAIALANRTHSSVAILFIDLDGFKLINDTHSHAVGDQLLIQVAQRMKEVMRQEDTLARLGGDEFVAVLMNLEQTEDSIPVIRRLLDSVSDPFRVKGLGLRVSASIGVAFYPQQENLDADQLLRQADQAMYQAKQAGKNRYQFFDVERDRALRTQHDSLESIRLAMSNRELVLHFQPKVNMRTGDVIGCEALIRWQHPERGLLPPAAFLPVIENHPIAIEVGEWVLETALDQVLAWRQEGLEIPVSVNIDAIHLQHSEFIPSIKKMLDRRPGIRRGDLELEILETTALEDVEQVSAIIDECSSLGVGFALDDFGTGYSSLTYLKRLPAQMLKIDRSFVRDMLVDPDDLAILKGVIQLAGAFRREVIAEGVETEEHGRELLSLGCDLGQGYAIARPMPADDMPAWYWRWQQHYMAAAEPLDS</sequence>
<dbReference type="PROSITE" id="PS50112">
    <property type="entry name" value="PAS"/>
    <property type="match status" value="1"/>
</dbReference>
<dbReference type="CDD" id="cd01949">
    <property type="entry name" value="GGDEF"/>
    <property type="match status" value="1"/>
</dbReference>
<feature type="domain" description="GGDEF" evidence="7">
    <location>
        <begin position="833"/>
        <end position="967"/>
    </location>
</feature>
<dbReference type="Gene3D" id="3.30.450.20">
    <property type="entry name" value="PAS domain"/>
    <property type="match status" value="3"/>
</dbReference>
<evidence type="ECO:0000313" key="9">
    <source>
        <dbReference type="Proteomes" id="UP000810171"/>
    </source>
</evidence>
<reference evidence="8 9" key="1">
    <citation type="submission" date="2020-09" db="EMBL/GenBank/DDBJ databases">
        <authorList>
            <person name="Tanuku N.R.S."/>
        </authorList>
    </citation>
    <scope>NUCLEOTIDE SEQUENCE [LARGE SCALE GENOMIC DNA]</scope>
    <source>
        <strain evidence="8 9">AK62</strain>
    </source>
</reference>